<sequence>MVPDPREGVTVVTAQYDASTSDPAPESQPAPARSAAAPRGTLRPALAVGALGVVFGDIGTSPIYALQTLFNPADPHPVPINDNNVFGLISLIFWSMMIIVTIFYVMLAMRADNDGEGGIMALITLIRRHSGGRGRKTSLVLAALGIFGAALFLGDSMITPAISVLSAVEGLKVIDPGFDSLVIPLTGVIIVLLFVFQRKGTASIGRLFGPVMIVWFLTLAVLGIGGIAHHPDILKALNPLYAVDFLFGHFHIGFYALAAVVLTFTGAEALYADMGHFGRKNITAGWIFLVFPALLLNYMGQGAMILESPANVSGPFFLLAPEWGRIPLLVLATAATVIASQAVITGAYSVASQASKLGYLPRLRISHTSEHEIGQIYVPWINWLLMISVLTLVFAFRSSASLAYAYGMAVIGTITIVTLLFFYIARTQWHAPRWLVFTGGGLLLAFDLLFLAANSTKIVHGAWLPLVIGVTAFTIMVTWQRGREIVTAERIRLEGPLREFLERVRAGEPKAAQVPGTAVFLNRGAETAPLAFRANLERNHVRHAQIVILSVETQPVPRVPESERVLVDDLGSTQGGITHVTARFGYMESQDVPAALRLVKARQSGGRKLNLKDATYFLSTIQLRYGPEPTMAKWRKRLFIATSYITADAADHFKLPRERTVTMGAHIEV</sequence>
<evidence type="ECO:0000256" key="5">
    <source>
        <dbReference type="ARBA" id="ARBA00022538"/>
    </source>
</evidence>
<evidence type="ECO:0000259" key="14">
    <source>
        <dbReference type="Pfam" id="PF02705"/>
    </source>
</evidence>
<organism evidence="16 17">
    <name type="scientific">Glycomyces niveus</name>
    <dbReference type="NCBI Taxonomy" id="2820287"/>
    <lineage>
        <taxon>Bacteria</taxon>
        <taxon>Bacillati</taxon>
        <taxon>Actinomycetota</taxon>
        <taxon>Actinomycetes</taxon>
        <taxon>Glycomycetales</taxon>
        <taxon>Glycomycetaceae</taxon>
        <taxon>Glycomyces</taxon>
    </lineage>
</organism>
<evidence type="ECO:0000313" key="16">
    <source>
        <dbReference type="EMBL" id="MBO3735030.1"/>
    </source>
</evidence>
<feature type="transmembrane region" description="Helical" evidence="12">
    <location>
        <begin position="326"/>
        <end position="351"/>
    </location>
</feature>
<dbReference type="HAMAP" id="MF_01522">
    <property type="entry name" value="Kup"/>
    <property type="match status" value="1"/>
</dbReference>
<evidence type="ECO:0000256" key="10">
    <source>
        <dbReference type="ARBA" id="ARBA00023065"/>
    </source>
</evidence>
<dbReference type="EMBL" id="JAGFNP010000012">
    <property type="protein sequence ID" value="MBO3735030.1"/>
    <property type="molecule type" value="Genomic_DNA"/>
</dbReference>
<keyword evidence="10 12" id="KW-0406">Ion transport</keyword>
<keyword evidence="4 12" id="KW-1003">Cell membrane</keyword>
<dbReference type="InterPro" id="IPR023051">
    <property type="entry name" value="Kup"/>
</dbReference>
<keyword evidence="7 12" id="KW-0769">Symport</keyword>
<feature type="transmembrane region" description="Helical" evidence="12">
    <location>
        <begin position="458"/>
        <end position="479"/>
    </location>
</feature>
<feature type="transmembrane region" description="Helical" evidence="12">
    <location>
        <begin position="402"/>
        <end position="422"/>
    </location>
</feature>
<feature type="compositionally biased region" description="Polar residues" evidence="13">
    <location>
        <begin position="12"/>
        <end position="22"/>
    </location>
</feature>
<name>A0ABS3U8E2_9ACTN</name>
<keyword evidence="3 12" id="KW-0813">Transport</keyword>
<feature type="transmembrane region" description="Helical" evidence="12">
    <location>
        <begin position="434"/>
        <end position="452"/>
    </location>
</feature>
<reference evidence="16 17" key="1">
    <citation type="submission" date="2021-03" db="EMBL/GenBank/DDBJ databases">
        <title>Glycomyces sp. nov., a novel actinomycete isolated from soil.</title>
        <authorList>
            <person name="Yang X."/>
            <person name="Xu X."/>
        </authorList>
    </citation>
    <scope>NUCLEOTIDE SEQUENCE [LARGE SCALE GENOMIC DNA]</scope>
    <source>
        <strain evidence="16 17">NEAU-S30</strain>
    </source>
</reference>
<keyword evidence="5 12" id="KW-0633">Potassium transport</keyword>
<protein>
    <recommendedName>
        <fullName evidence="12">Probable potassium transport system protein Kup</fullName>
    </recommendedName>
</protein>
<dbReference type="InterPro" id="IPR053951">
    <property type="entry name" value="K_trans_N"/>
</dbReference>
<dbReference type="Proteomes" id="UP000681341">
    <property type="component" value="Unassembled WGS sequence"/>
</dbReference>
<feature type="transmembrane region" description="Helical" evidence="12">
    <location>
        <begin position="45"/>
        <end position="65"/>
    </location>
</feature>
<comment type="subcellular location">
    <subcellularLocation>
        <location evidence="12">Cell membrane</location>
        <topology evidence="12">Multi-pass membrane protein</topology>
    </subcellularLocation>
    <subcellularLocation>
        <location evidence="1">Membrane</location>
        <topology evidence="1">Multi-pass membrane protein</topology>
    </subcellularLocation>
</comment>
<dbReference type="Pfam" id="PF02705">
    <property type="entry name" value="K_trans"/>
    <property type="match status" value="1"/>
</dbReference>
<evidence type="ECO:0000313" key="17">
    <source>
        <dbReference type="Proteomes" id="UP000681341"/>
    </source>
</evidence>
<evidence type="ECO:0000256" key="2">
    <source>
        <dbReference type="ARBA" id="ARBA00007019"/>
    </source>
</evidence>
<proteinExistence type="inferred from homology"/>
<evidence type="ECO:0000256" key="11">
    <source>
        <dbReference type="ARBA" id="ARBA00023136"/>
    </source>
</evidence>
<keyword evidence="11 12" id="KW-0472">Membrane</keyword>
<feature type="region of interest" description="Disordered" evidence="13">
    <location>
        <begin position="1"/>
        <end position="37"/>
    </location>
</feature>
<feature type="compositionally biased region" description="Low complexity" evidence="13">
    <location>
        <begin position="23"/>
        <end position="37"/>
    </location>
</feature>
<feature type="transmembrane region" description="Helical" evidence="12">
    <location>
        <begin position="248"/>
        <end position="272"/>
    </location>
</feature>
<evidence type="ECO:0000259" key="15">
    <source>
        <dbReference type="Pfam" id="PF22776"/>
    </source>
</evidence>
<feature type="transmembrane region" description="Helical" evidence="12">
    <location>
        <begin position="284"/>
        <end position="306"/>
    </location>
</feature>
<feature type="transmembrane region" description="Helical" evidence="12">
    <location>
        <begin position="372"/>
        <end position="396"/>
    </location>
</feature>
<feature type="domain" description="K+ potassium transporter C-terminal" evidence="15">
    <location>
        <begin position="515"/>
        <end position="668"/>
    </location>
</feature>
<dbReference type="Pfam" id="PF22776">
    <property type="entry name" value="K_trans_C"/>
    <property type="match status" value="1"/>
</dbReference>
<comment type="similarity">
    <text evidence="2 12">Belongs to the HAK/KUP transporter (TC 2.A.72) family.</text>
</comment>
<comment type="function">
    <text evidence="12">Transport of potassium into the cell. Likely operates as a K(+):H(+) symporter.</text>
</comment>
<comment type="catalytic activity">
    <reaction evidence="12">
        <text>K(+)(in) + H(+)(in) = K(+)(out) + H(+)(out)</text>
        <dbReference type="Rhea" id="RHEA:28490"/>
        <dbReference type="ChEBI" id="CHEBI:15378"/>
        <dbReference type="ChEBI" id="CHEBI:29103"/>
    </reaction>
</comment>
<keyword evidence="6 12" id="KW-0812">Transmembrane</keyword>
<feature type="transmembrane region" description="Helical" evidence="12">
    <location>
        <begin position="178"/>
        <end position="196"/>
    </location>
</feature>
<feature type="transmembrane region" description="Helical" evidence="12">
    <location>
        <begin position="208"/>
        <end position="228"/>
    </location>
</feature>
<evidence type="ECO:0000256" key="8">
    <source>
        <dbReference type="ARBA" id="ARBA00022958"/>
    </source>
</evidence>
<keyword evidence="17" id="KW-1185">Reference proteome</keyword>
<feature type="transmembrane region" description="Helical" evidence="12">
    <location>
        <begin position="85"/>
        <end position="107"/>
    </location>
</feature>
<evidence type="ECO:0000256" key="13">
    <source>
        <dbReference type="SAM" id="MobiDB-lite"/>
    </source>
</evidence>
<dbReference type="PANTHER" id="PTHR30540:SF79">
    <property type="entry name" value="LOW AFFINITY POTASSIUM TRANSPORT SYSTEM PROTEIN KUP"/>
    <property type="match status" value="1"/>
</dbReference>
<evidence type="ECO:0000256" key="4">
    <source>
        <dbReference type="ARBA" id="ARBA00022475"/>
    </source>
</evidence>
<dbReference type="PANTHER" id="PTHR30540">
    <property type="entry name" value="OSMOTIC STRESS POTASSIUM TRANSPORTER"/>
    <property type="match status" value="1"/>
</dbReference>
<evidence type="ECO:0000256" key="3">
    <source>
        <dbReference type="ARBA" id="ARBA00022448"/>
    </source>
</evidence>
<feature type="transmembrane region" description="Helical" evidence="12">
    <location>
        <begin position="137"/>
        <end position="158"/>
    </location>
</feature>
<evidence type="ECO:0000256" key="1">
    <source>
        <dbReference type="ARBA" id="ARBA00004141"/>
    </source>
</evidence>
<evidence type="ECO:0000256" key="9">
    <source>
        <dbReference type="ARBA" id="ARBA00022989"/>
    </source>
</evidence>
<keyword evidence="8 12" id="KW-0630">Potassium</keyword>
<dbReference type="InterPro" id="IPR003855">
    <property type="entry name" value="K+_transporter"/>
</dbReference>
<evidence type="ECO:0000256" key="6">
    <source>
        <dbReference type="ARBA" id="ARBA00022692"/>
    </source>
</evidence>
<keyword evidence="9 12" id="KW-1133">Transmembrane helix</keyword>
<feature type="domain" description="K+ potassium transporter integral membrane" evidence="14">
    <location>
        <begin position="46"/>
        <end position="501"/>
    </location>
</feature>
<evidence type="ECO:0000256" key="7">
    <source>
        <dbReference type="ARBA" id="ARBA00022847"/>
    </source>
</evidence>
<comment type="caution">
    <text evidence="16">The sequence shown here is derived from an EMBL/GenBank/DDBJ whole genome shotgun (WGS) entry which is preliminary data.</text>
</comment>
<evidence type="ECO:0000256" key="12">
    <source>
        <dbReference type="HAMAP-Rule" id="MF_01522"/>
    </source>
</evidence>
<gene>
    <name evidence="12" type="primary">kup</name>
    <name evidence="16" type="ORF">J5V16_19545</name>
</gene>
<dbReference type="InterPro" id="IPR053952">
    <property type="entry name" value="K_trans_C"/>
</dbReference>
<accession>A0ABS3U8E2</accession>